<evidence type="ECO:0000256" key="9">
    <source>
        <dbReference type="ARBA" id="ARBA00023288"/>
    </source>
</evidence>
<evidence type="ECO:0000313" key="11">
    <source>
        <dbReference type="EMBL" id="KAK2155088.1"/>
    </source>
</evidence>
<organism evidence="11 12">
    <name type="scientific">Paralvinella palmiformis</name>
    <dbReference type="NCBI Taxonomy" id="53620"/>
    <lineage>
        <taxon>Eukaryota</taxon>
        <taxon>Metazoa</taxon>
        <taxon>Spiralia</taxon>
        <taxon>Lophotrochozoa</taxon>
        <taxon>Annelida</taxon>
        <taxon>Polychaeta</taxon>
        <taxon>Sedentaria</taxon>
        <taxon>Canalipalpata</taxon>
        <taxon>Terebellida</taxon>
        <taxon>Terebelliformia</taxon>
        <taxon>Alvinellidae</taxon>
        <taxon>Paralvinella</taxon>
    </lineage>
</organism>
<dbReference type="GO" id="GO:0005615">
    <property type="term" value="C:extracellular space"/>
    <property type="evidence" value="ECO:0007669"/>
    <property type="project" value="TreeGrafter"/>
</dbReference>
<dbReference type="InterPro" id="IPR043158">
    <property type="entry name" value="Wnt_C"/>
</dbReference>
<keyword evidence="7" id="KW-1015">Disulfide bond</keyword>
<keyword evidence="9" id="KW-0449">Lipoprotein</keyword>
<evidence type="ECO:0000256" key="7">
    <source>
        <dbReference type="ARBA" id="ARBA00023157"/>
    </source>
</evidence>
<keyword evidence="8" id="KW-0325">Glycoprotein</keyword>
<dbReference type="CDD" id="cd19340">
    <property type="entry name" value="Wnt_Wnt8"/>
    <property type="match status" value="1"/>
</dbReference>
<dbReference type="PRINTS" id="PR01892">
    <property type="entry name" value="WNT8PROTEIN"/>
</dbReference>
<evidence type="ECO:0000256" key="2">
    <source>
        <dbReference type="ARBA" id="ARBA00005683"/>
    </source>
</evidence>
<dbReference type="SMART" id="SM00097">
    <property type="entry name" value="WNT1"/>
    <property type="match status" value="1"/>
</dbReference>
<dbReference type="PROSITE" id="PS00246">
    <property type="entry name" value="WNT1"/>
    <property type="match status" value="1"/>
</dbReference>
<keyword evidence="6 10" id="KW-0879">Wnt signaling pathway</keyword>
<dbReference type="PANTHER" id="PTHR12027:SF81">
    <property type="entry name" value="WNT INHIBITOR OF DORSAL PROTEIN"/>
    <property type="match status" value="1"/>
</dbReference>
<dbReference type="GO" id="GO:0005125">
    <property type="term" value="F:cytokine activity"/>
    <property type="evidence" value="ECO:0007669"/>
    <property type="project" value="TreeGrafter"/>
</dbReference>
<dbReference type="InterPro" id="IPR018161">
    <property type="entry name" value="Wnt_CS"/>
</dbReference>
<dbReference type="PRINTS" id="PR01349">
    <property type="entry name" value="WNTPROTEIN"/>
</dbReference>
<dbReference type="InterPro" id="IPR013301">
    <property type="entry name" value="Wnt8"/>
</dbReference>
<keyword evidence="4" id="KW-0964">Secreted</keyword>
<accession>A0AAD9JKW6</accession>
<dbReference type="Proteomes" id="UP001208570">
    <property type="component" value="Unassembled WGS sequence"/>
</dbReference>
<dbReference type="GO" id="GO:0060070">
    <property type="term" value="P:canonical Wnt signaling pathway"/>
    <property type="evidence" value="ECO:0007669"/>
    <property type="project" value="TreeGrafter"/>
</dbReference>
<reference evidence="11" key="1">
    <citation type="journal article" date="2023" name="Mol. Biol. Evol.">
        <title>Third-Generation Sequencing Reveals the Adaptive Role of the Epigenome in Three Deep-Sea Polychaetes.</title>
        <authorList>
            <person name="Perez M."/>
            <person name="Aroh O."/>
            <person name="Sun Y."/>
            <person name="Lan Y."/>
            <person name="Juniper S.K."/>
            <person name="Young C.R."/>
            <person name="Angers B."/>
            <person name="Qian P.Y."/>
        </authorList>
    </citation>
    <scope>NUCLEOTIDE SEQUENCE</scope>
    <source>
        <strain evidence="11">P08H-3</strain>
    </source>
</reference>
<proteinExistence type="inferred from homology"/>
<evidence type="ECO:0000256" key="3">
    <source>
        <dbReference type="ARBA" id="ARBA00022473"/>
    </source>
</evidence>
<dbReference type="Gene3D" id="3.30.2460.20">
    <property type="match status" value="1"/>
</dbReference>
<evidence type="ECO:0000256" key="4">
    <source>
        <dbReference type="ARBA" id="ARBA00022525"/>
    </source>
</evidence>
<evidence type="ECO:0000256" key="8">
    <source>
        <dbReference type="ARBA" id="ARBA00023180"/>
    </source>
</evidence>
<keyword evidence="3 10" id="KW-0217">Developmental protein</keyword>
<gene>
    <name evidence="11" type="ORF">LSH36_249g00035</name>
</gene>
<dbReference type="EMBL" id="JAODUP010000249">
    <property type="protein sequence ID" value="KAK2155088.1"/>
    <property type="molecule type" value="Genomic_DNA"/>
</dbReference>
<comment type="caution">
    <text evidence="11">The sequence shown here is derived from an EMBL/GenBank/DDBJ whole genome shotgun (WGS) entry which is preliminary data.</text>
</comment>
<dbReference type="Pfam" id="PF00110">
    <property type="entry name" value="wnt"/>
    <property type="match status" value="1"/>
</dbReference>
<dbReference type="GO" id="GO:0005109">
    <property type="term" value="F:frizzled binding"/>
    <property type="evidence" value="ECO:0007669"/>
    <property type="project" value="TreeGrafter"/>
</dbReference>
<evidence type="ECO:0000256" key="1">
    <source>
        <dbReference type="ARBA" id="ARBA00004498"/>
    </source>
</evidence>
<comment type="subcellular location">
    <subcellularLocation>
        <location evidence="1 10">Secreted</location>
        <location evidence="1 10">Extracellular space</location>
        <location evidence="1 10">Extracellular matrix</location>
    </subcellularLocation>
</comment>
<dbReference type="GO" id="GO:0045165">
    <property type="term" value="P:cell fate commitment"/>
    <property type="evidence" value="ECO:0007669"/>
    <property type="project" value="TreeGrafter"/>
</dbReference>
<evidence type="ECO:0000256" key="5">
    <source>
        <dbReference type="ARBA" id="ARBA00022530"/>
    </source>
</evidence>
<evidence type="ECO:0000256" key="10">
    <source>
        <dbReference type="RuleBase" id="RU003500"/>
    </source>
</evidence>
<sequence>MILIFVDDDDDDDVVVVVVVVVISGRVIKETVDNLLMSAPKAYIAYSDSIVAGSRLGIEECGHQFMWEKWNCPIQKSPILTHGAFLPVTRELAFARAICSAGVTYTLTRNCSSGLLHDCDCSSRQKTVHSGKQWTWAGCKESFDFAIKVSRGFLDNRDDSRDAKAFVNLHNNEAGRQSIRRTLSQLCKCHGVSGSCTTKTCWKQLPDFRVVGDYLKNKYKRALLADFQNGLPPREVITYKYNGRAPSSSSGIRAIAIHTGRLKQTSLVYLDQSPDYCKRNGTHATLGRRCVRSRDPNAESNAEKKSCSTLCRQCGLRVRRTTITVETICDCKFHWCCFVQCQNCVETRHLLTCSLL</sequence>
<protein>
    <recommendedName>
        <fullName evidence="10">Protein Wnt</fullName>
    </recommendedName>
</protein>
<evidence type="ECO:0000256" key="6">
    <source>
        <dbReference type="ARBA" id="ARBA00022687"/>
    </source>
</evidence>
<evidence type="ECO:0000313" key="12">
    <source>
        <dbReference type="Proteomes" id="UP001208570"/>
    </source>
</evidence>
<keyword evidence="12" id="KW-1185">Reference proteome</keyword>
<keyword evidence="5" id="KW-0272">Extracellular matrix</keyword>
<dbReference type="InterPro" id="IPR005817">
    <property type="entry name" value="Wnt"/>
</dbReference>
<dbReference type="PANTHER" id="PTHR12027">
    <property type="entry name" value="WNT RELATED"/>
    <property type="match status" value="1"/>
</dbReference>
<dbReference type="GO" id="GO:0030182">
    <property type="term" value="P:neuron differentiation"/>
    <property type="evidence" value="ECO:0007669"/>
    <property type="project" value="TreeGrafter"/>
</dbReference>
<comment type="function">
    <text evidence="10">Ligand for members of the frizzled family of seven transmembrane receptors.</text>
</comment>
<name>A0AAD9JKW6_9ANNE</name>
<dbReference type="AlphaFoldDB" id="A0AAD9JKW6"/>
<comment type="similarity">
    <text evidence="2 10">Belongs to the Wnt family.</text>
</comment>